<accession>A0A7C4JJ81</accession>
<evidence type="ECO:0000313" key="2">
    <source>
        <dbReference type="EMBL" id="HGQ63915.1"/>
    </source>
</evidence>
<organism evidence="2">
    <name type="scientific">Ignisphaera aggregans</name>
    <dbReference type="NCBI Taxonomy" id="334771"/>
    <lineage>
        <taxon>Archaea</taxon>
        <taxon>Thermoproteota</taxon>
        <taxon>Thermoprotei</taxon>
        <taxon>Desulfurococcales</taxon>
        <taxon>Desulfurococcaceae</taxon>
        <taxon>Ignisphaera</taxon>
    </lineage>
</organism>
<comment type="caution">
    <text evidence="2">The sequence shown here is derived from an EMBL/GenBank/DDBJ whole genome shotgun (WGS) entry which is preliminary data.</text>
</comment>
<evidence type="ECO:0000313" key="1">
    <source>
        <dbReference type="EMBL" id="HGQ35249.1"/>
    </source>
</evidence>
<dbReference type="EMBL" id="DTCK01000008">
    <property type="protein sequence ID" value="HGQ35249.1"/>
    <property type="molecule type" value="Genomic_DNA"/>
</dbReference>
<protein>
    <submittedName>
        <fullName evidence="2">Uncharacterized protein</fullName>
    </submittedName>
</protein>
<sequence>MHNKQLARVIAKVIIATGLDNVNMESFDFRVITQKVGYILQKIGCNLDLKFGWYTLGPYARNLQNYYNTIANILNSVKRGNIIDLEIDEEFKACSEKAIEFLNEFKQYMEELNVRSLEILASLLMLCTDIYPRPEDSVEELIKRKGSVPKDFVEKVWVFLVNKNICTLR</sequence>
<reference evidence="2" key="1">
    <citation type="journal article" date="2020" name="mSystems">
        <title>Genome- and Community-Level Interaction Insights into Carbon Utilization and Element Cycling Functions of Hydrothermarchaeota in Hydrothermal Sediment.</title>
        <authorList>
            <person name="Zhou Z."/>
            <person name="Liu Y."/>
            <person name="Xu W."/>
            <person name="Pan J."/>
            <person name="Luo Z.H."/>
            <person name="Li M."/>
        </authorList>
    </citation>
    <scope>NUCLEOTIDE SEQUENCE [LARGE SCALE GENOMIC DNA]</scope>
    <source>
        <strain evidence="2">SpSt-637</strain>
        <strain evidence="1">SpSt-667</strain>
    </source>
</reference>
<dbReference type="EMBL" id="DTBD01000010">
    <property type="protein sequence ID" value="HGQ63915.1"/>
    <property type="molecule type" value="Genomic_DNA"/>
</dbReference>
<proteinExistence type="predicted"/>
<gene>
    <name evidence="2" type="ORF">ENU08_01560</name>
    <name evidence="1" type="ORF">ENU41_01035</name>
</gene>
<dbReference type="AlphaFoldDB" id="A0A7C4JJ81"/>
<name>A0A7C4JJ81_9CREN</name>